<proteinExistence type="inferred from homology"/>
<comment type="caution">
    <text evidence="7">The sequence shown here is derived from an EMBL/GenBank/DDBJ whole genome shotgun (WGS) entry which is preliminary data.</text>
</comment>
<evidence type="ECO:0000256" key="2">
    <source>
        <dbReference type="ARBA" id="ARBA00009199"/>
    </source>
</evidence>
<protein>
    <recommendedName>
        <fullName evidence="3">amidase</fullName>
        <ecNumber evidence="3">3.5.1.4</ecNumber>
    </recommendedName>
</protein>
<dbReference type="SUPFAM" id="SSF89372">
    <property type="entry name" value="Fucose-specific lectin"/>
    <property type="match status" value="2"/>
</dbReference>
<evidence type="ECO:0000256" key="4">
    <source>
        <dbReference type="ARBA" id="ARBA00022801"/>
    </source>
</evidence>
<accession>A0A8J2N6A3</accession>
<dbReference type="InterPro" id="IPR023631">
    <property type="entry name" value="Amidase_dom"/>
</dbReference>
<keyword evidence="8" id="KW-1185">Reference proteome</keyword>
<dbReference type="CDD" id="cd22954">
    <property type="entry name" value="PLL_lectin"/>
    <property type="match status" value="1"/>
</dbReference>
<dbReference type="EMBL" id="CAJRGZ010000029">
    <property type="protein sequence ID" value="CAG5183185.1"/>
    <property type="molecule type" value="Genomic_DNA"/>
</dbReference>
<dbReference type="Gene3D" id="2.120.10.70">
    <property type="entry name" value="Fucose-specific lectin"/>
    <property type="match status" value="2"/>
</dbReference>
<evidence type="ECO:0000259" key="6">
    <source>
        <dbReference type="Pfam" id="PF26607"/>
    </source>
</evidence>
<dbReference type="Gene3D" id="3.90.1300.10">
    <property type="entry name" value="Amidase signature (AS) domain"/>
    <property type="match status" value="1"/>
</dbReference>
<name>A0A8J2N6A3_9PLEO</name>
<comment type="similarity">
    <text evidence="2">Belongs to the amidase family.</text>
</comment>
<dbReference type="GO" id="GO:0004040">
    <property type="term" value="F:amidase activity"/>
    <property type="evidence" value="ECO:0007669"/>
    <property type="project" value="UniProtKB-EC"/>
</dbReference>
<gene>
    <name evidence="7" type="ORF">ALTATR162_LOCUS10455</name>
</gene>
<evidence type="ECO:0000256" key="3">
    <source>
        <dbReference type="ARBA" id="ARBA00012922"/>
    </source>
</evidence>
<dbReference type="InterPro" id="IPR058502">
    <property type="entry name" value="PLL-like_beta-prop"/>
</dbReference>
<dbReference type="EC" id="3.5.1.4" evidence="3"/>
<dbReference type="PROSITE" id="PS00571">
    <property type="entry name" value="AMIDASES"/>
    <property type="match status" value="1"/>
</dbReference>
<organism evidence="7 8">
    <name type="scientific">Alternaria atra</name>
    <dbReference type="NCBI Taxonomy" id="119953"/>
    <lineage>
        <taxon>Eukaryota</taxon>
        <taxon>Fungi</taxon>
        <taxon>Dikarya</taxon>
        <taxon>Ascomycota</taxon>
        <taxon>Pezizomycotina</taxon>
        <taxon>Dothideomycetes</taxon>
        <taxon>Pleosporomycetidae</taxon>
        <taxon>Pleosporales</taxon>
        <taxon>Pleosporineae</taxon>
        <taxon>Pleosporaceae</taxon>
        <taxon>Alternaria</taxon>
        <taxon>Alternaria sect. Ulocladioides</taxon>
    </lineage>
</organism>
<evidence type="ECO:0000259" key="5">
    <source>
        <dbReference type="Pfam" id="PF01425"/>
    </source>
</evidence>
<feature type="domain" description="Amidase" evidence="5">
    <location>
        <begin position="87"/>
        <end position="496"/>
    </location>
</feature>
<dbReference type="PANTHER" id="PTHR46072">
    <property type="entry name" value="AMIDASE-RELATED-RELATED"/>
    <property type="match status" value="1"/>
</dbReference>
<dbReference type="Pfam" id="PF01425">
    <property type="entry name" value="Amidase"/>
    <property type="match status" value="1"/>
</dbReference>
<sequence>MAITAWESKVAAKQQAGRDKIPKEWLLPASVMNLLRVPLPEHPNRIIEMDIPRQSGILSEKELNITEKYTVEELLEQLRKGVLSSLEVTIAFSKRAAMAQQLLSCLTETYFPEAQDRARFLDSERAAGRLVGPLHGLPISVKDGFQIAGTAATIGFVSFLDHALSEKNSPLVEILLELGAVVYVKTNIPQTLMANSHNNIFGRTLNPHNTALTAGGSSGGEGALIAFRGSPLGIGTDIAGSIRIPSLCCGTYGFKPSTARIPFGGQPSPVRDGMSFFEPSAGPLANDIQALRILCRSVLSTRPAMYDATALDVPWRDLEVPPSAPKLRLGLLTEDSAFPLHPPVKRALAQAVRALEAKGHQVVPISPLRAQVSNALALGFAYFGLDEPPAHIAASGEPLVPSVIQAMQTFGSFKCDFLADCEGLQGIPRVAALNVKRESIADEWRKVWRDERLDAVIGPAAQNTAVAHDTYGLPPYTLLLNVLDYPACIIPFGKASSALDAEHFTMGSDQVGPSCTVERYSLLLVTSHHHYQFTFLLPLRNLEQHSNMGSTSIAMRPWISVESWGPDRLDVVGIGMDDQMYRKRFDRGDGGWKPSVDAAWEPLSGKFKQIPAAISWSFGRLDIFGIGLNNQMYYKAWGNNRKTGGSWIVSDWQSIEGGFKSPPVPVSWGNGRIDLFGIGMDDQMYRKVYGGQWSPGGWEPLTGKFKSPPAAVSWGSDRLDVFGIGLDDQMYHRAWESKAWTTSSWTPMTGKFKSQPIVVSWGQGRLDVFGIGMDDQMYHKAYNGTNWVTKEWKGINGKFKSVPSAVSWGQGRIDVFGIGLDDQMYHKAYDNGGWVGDWKGIGGKFKSAPAAVSWGKGRIDVFGIGMDDGVWQQYYSNNAWASKWGGLGGKFKTF</sequence>
<dbReference type="SUPFAM" id="SSF75304">
    <property type="entry name" value="Amidase signature (AS) enzymes"/>
    <property type="match status" value="1"/>
</dbReference>
<dbReference type="OrthoDB" id="6428749at2759"/>
<dbReference type="Pfam" id="PF26607">
    <property type="entry name" value="DUF8189"/>
    <property type="match status" value="1"/>
</dbReference>
<comment type="catalytic activity">
    <reaction evidence="1">
        <text>a monocarboxylic acid amide + H2O = a monocarboxylate + NH4(+)</text>
        <dbReference type="Rhea" id="RHEA:12020"/>
        <dbReference type="ChEBI" id="CHEBI:15377"/>
        <dbReference type="ChEBI" id="CHEBI:28938"/>
        <dbReference type="ChEBI" id="CHEBI:35757"/>
        <dbReference type="ChEBI" id="CHEBI:83628"/>
        <dbReference type="EC" id="3.5.1.4"/>
    </reaction>
</comment>
<evidence type="ECO:0000313" key="8">
    <source>
        <dbReference type="Proteomes" id="UP000676310"/>
    </source>
</evidence>
<dbReference type="InterPro" id="IPR020556">
    <property type="entry name" value="Amidase_CS"/>
</dbReference>
<keyword evidence="4" id="KW-0378">Hydrolase</keyword>
<evidence type="ECO:0000256" key="1">
    <source>
        <dbReference type="ARBA" id="ARBA00001311"/>
    </source>
</evidence>
<reference evidence="7" key="1">
    <citation type="submission" date="2021-05" db="EMBL/GenBank/DDBJ databases">
        <authorList>
            <person name="Stam R."/>
        </authorList>
    </citation>
    <scope>NUCLEOTIDE SEQUENCE</scope>
    <source>
        <strain evidence="7">CS162</strain>
    </source>
</reference>
<dbReference type="Proteomes" id="UP000676310">
    <property type="component" value="Unassembled WGS sequence"/>
</dbReference>
<dbReference type="InterPro" id="IPR036928">
    <property type="entry name" value="AS_sf"/>
</dbReference>
<dbReference type="AlphaFoldDB" id="A0A8J2N6A3"/>
<evidence type="ECO:0000313" key="7">
    <source>
        <dbReference type="EMBL" id="CAG5183185.1"/>
    </source>
</evidence>
<dbReference type="PANTHER" id="PTHR46072:SF3">
    <property type="entry name" value="AMIDASE"/>
    <property type="match status" value="1"/>
</dbReference>
<feature type="domain" description="PLL-like beta propeller" evidence="6">
    <location>
        <begin position="548"/>
        <end position="890"/>
    </location>
</feature>
<dbReference type="RefSeq" id="XP_043174026.1">
    <property type="nucleotide sequence ID" value="XM_043318091.1"/>
</dbReference>
<dbReference type="GeneID" id="67010618"/>